<keyword evidence="2" id="KW-1185">Reference proteome</keyword>
<gene>
    <name evidence="1" type="ORF">AFL01nite_12030</name>
</gene>
<reference evidence="1 2" key="1">
    <citation type="submission" date="2019-07" db="EMBL/GenBank/DDBJ databases">
        <title>Whole genome shotgun sequence of Aeromicrobium flavum NBRC 107625.</title>
        <authorList>
            <person name="Hosoyama A."/>
            <person name="Uohara A."/>
            <person name="Ohji S."/>
            <person name="Ichikawa N."/>
        </authorList>
    </citation>
    <scope>NUCLEOTIDE SEQUENCE [LARGE SCALE GENOMIC DNA]</scope>
    <source>
        <strain evidence="1 2">NBRC 107625</strain>
    </source>
</reference>
<organism evidence="1 2">
    <name type="scientific">Aeromicrobium flavum</name>
    <dbReference type="NCBI Taxonomy" id="416568"/>
    <lineage>
        <taxon>Bacteria</taxon>
        <taxon>Bacillati</taxon>
        <taxon>Actinomycetota</taxon>
        <taxon>Actinomycetes</taxon>
        <taxon>Propionibacteriales</taxon>
        <taxon>Nocardioidaceae</taxon>
        <taxon>Aeromicrobium</taxon>
    </lineage>
</organism>
<sequence length="159" mass="16901">MHVRTPVAPWLVVAVLVAVAAAAVIALDDSDSDVTRASVRGDLASLPGIPLVLPDQVPEGYSWQGLDSHEIDPSGRVVGRSSTFAAWGNLDHAPTVQVCSHTPAVQTCPRGDWSIERKVDGLGVTIAFMGGQRDRAGDTAFWESVRLSDSLDVSWLDEG</sequence>
<evidence type="ECO:0000313" key="1">
    <source>
        <dbReference type="EMBL" id="GEO88876.1"/>
    </source>
</evidence>
<dbReference type="AlphaFoldDB" id="A0A512HTV1"/>
<proteinExistence type="predicted"/>
<protein>
    <submittedName>
        <fullName evidence="1">Uncharacterized protein</fullName>
    </submittedName>
</protein>
<dbReference type="Proteomes" id="UP000321769">
    <property type="component" value="Unassembled WGS sequence"/>
</dbReference>
<accession>A0A512HTV1</accession>
<evidence type="ECO:0000313" key="2">
    <source>
        <dbReference type="Proteomes" id="UP000321769"/>
    </source>
</evidence>
<dbReference type="EMBL" id="BJZQ01000004">
    <property type="protein sequence ID" value="GEO88876.1"/>
    <property type="molecule type" value="Genomic_DNA"/>
</dbReference>
<name>A0A512HTV1_9ACTN</name>
<comment type="caution">
    <text evidence="1">The sequence shown here is derived from an EMBL/GenBank/DDBJ whole genome shotgun (WGS) entry which is preliminary data.</text>
</comment>
<dbReference type="RefSeq" id="WP_146826450.1">
    <property type="nucleotide sequence ID" value="NZ_BAAAYQ010000001.1"/>
</dbReference>